<dbReference type="eggNOG" id="COG0497">
    <property type="taxonomic scope" value="Bacteria"/>
</dbReference>
<feature type="chain" id="PRO_5001633023" description="TerB family tellurite resistance protein" evidence="1">
    <location>
        <begin position="23"/>
        <end position="211"/>
    </location>
</feature>
<proteinExistence type="predicted"/>
<evidence type="ECO:0000313" key="2">
    <source>
        <dbReference type="EMBL" id="KDN54671.1"/>
    </source>
</evidence>
<keyword evidence="1" id="KW-0732">Signal</keyword>
<evidence type="ECO:0000256" key="1">
    <source>
        <dbReference type="SAM" id="SignalP"/>
    </source>
</evidence>
<dbReference type="AlphaFoldDB" id="A0A066WLC7"/>
<dbReference type="OrthoDB" id="826958at2"/>
<dbReference type="PATRIC" id="fig|1492738.3.peg.2173"/>
<gene>
    <name evidence="2" type="ORF">FEM21_21850</name>
</gene>
<accession>A0A066WLC7</accession>
<evidence type="ECO:0008006" key="4">
    <source>
        <dbReference type="Google" id="ProtNLM"/>
    </source>
</evidence>
<dbReference type="STRING" id="1492738.FEM21_21850"/>
<keyword evidence="3" id="KW-1185">Reference proteome</keyword>
<evidence type="ECO:0000313" key="3">
    <source>
        <dbReference type="Proteomes" id="UP000027064"/>
    </source>
</evidence>
<dbReference type="RefSeq" id="WP_035660343.1">
    <property type="nucleotide sequence ID" value="NZ_JNCA01000020.1"/>
</dbReference>
<reference evidence="2 3" key="1">
    <citation type="submission" date="2014-05" db="EMBL/GenBank/DDBJ databases">
        <title>Genome Sequence of Flavobacterium sp. EM1321.</title>
        <authorList>
            <person name="Shin S.-K."/>
            <person name="Yi H."/>
        </authorList>
    </citation>
    <scope>NUCLEOTIDE SEQUENCE [LARGE SCALE GENOMIC DNA]</scope>
    <source>
        <strain evidence="2 3">EM1321</strain>
    </source>
</reference>
<name>A0A066WLC7_9FLAO</name>
<sequence>MKKQFVIWGLFLVVLAPSKTLAQSQEMQQLVLNIEKLTQFKQILKDMKNGYRILNGGYNTIKDLSQGNFSLHQTFIDGLMQVSPAVRKYKRIGEIANYQMLLVKEYKRALKRFKNSSLFNDKEIQYIEKVYANLFKQSLRNLDELTTVVTANKLRMSDDERLESIDRIYLEMQDKLLFLRSFNSNTSVLSVQRSKEYNDVDSLKELYKVTN</sequence>
<dbReference type="EMBL" id="JNCA01000020">
    <property type="protein sequence ID" value="KDN54671.1"/>
    <property type="molecule type" value="Genomic_DNA"/>
</dbReference>
<organism evidence="2 3">
    <name type="scientific">Flavobacterium seoulense</name>
    <dbReference type="NCBI Taxonomy" id="1492738"/>
    <lineage>
        <taxon>Bacteria</taxon>
        <taxon>Pseudomonadati</taxon>
        <taxon>Bacteroidota</taxon>
        <taxon>Flavobacteriia</taxon>
        <taxon>Flavobacteriales</taxon>
        <taxon>Flavobacteriaceae</taxon>
        <taxon>Flavobacterium</taxon>
    </lineage>
</organism>
<dbReference type="Proteomes" id="UP000027064">
    <property type="component" value="Unassembled WGS sequence"/>
</dbReference>
<comment type="caution">
    <text evidence="2">The sequence shown here is derived from an EMBL/GenBank/DDBJ whole genome shotgun (WGS) entry which is preliminary data.</text>
</comment>
<protein>
    <recommendedName>
        <fullName evidence="4">TerB family tellurite resistance protein</fullName>
    </recommendedName>
</protein>
<feature type="signal peptide" evidence="1">
    <location>
        <begin position="1"/>
        <end position="22"/>
    </location>
</feature>